<feature type="signal peptide" evidence="2">
    <location>
        <begin position="1"/>
        <end position="16"/>
    </location>
</feature>
<sequence>MRTFILLSACLLAVLAGSVVRTKRQCLCPQQTQACACSNQYYPQPQYQPQYAPYQTYQVYQPQPQYVPSYQPQGCQPACQEACTQNCNPSYPNQCQPACQQACTQACTAVQSNCNTGCQTGCSLNCVNQPQPGQPGQSGQPQPPFSTTPAPWVGPQNPQEQQECRSQCVQSCLEQQQPQQKCEQECEEMCRLPTPPPPSQETLRYEQPNLNQPGNVNPRE</sequence>
<feature type="region of interest" description="Disordered" evidence="1">
    <location>
        <begin position="197"/>
        <end position="220"/>
    </location>
</feature>
<dbReference type="EMBL" id="AZBU02000001">
    <property type="protein sequence ID" value="TMS34420.1"/>
    <property type="molecule type" value="Genomic_DNA"/>
</dbReference>
<dbReference type="OrthoDB" id="10631667at2759"/>
<dbReference type="PANTHER" id="PTHR31895">
    <property type="entry name" value="PROTEIN CBG03177-RELATED"/>
    <property type="match status" value="1"/>
</dbReference>
<gene>
    <name evidence="3" type="ORF">L596_002017</name>
</gene>
<comment type="caution">
    <text evidence="3">The sequence shown here is derived from an EMBL/GenBank/DDBJ whole genome shotgun (WGS) entry which is preliminary data.</text>
</comment>
<keyword evidence="4" id="KW-1185">Reference proteome</keyword>
<feature type="region of interest" description="Disordered" evidence="1">
    <location>
        <begin position="133"/>
        <end position="158"/>
    </location>
</feature>
<reference evidence="3 4" key="1">
    <citation type="journal article" date="2015" name="Genome Biol.">
        <title>Comparative genomics of Steinernema reveals deeply conserved gene regulatory networks.</title>
        <authorList>
            <person name="Dillman A.R."/>
            <person name="Macchietto M."/>
            <person name="Porter C.F."/>
            <person name="Rogers A."/>
            <person name="Williams B."/>
            <person name="Antoshechkin I."/>
            <person name="Lee M.M."/>
            <person name="Goodwin Z."/>
            <person name="Lu X."/>
            <person name="Lewis E.E."/>
            <person name="Goodrich-Blair H."/>
            <person name="Stock S.P."/>
            <person name="Adams B.J."/>
            <person name="Sternberg P.W."/>
            <person name="Mortazavi A."/>
        </authorList>
    </citation>
    <scope>NUCLEOTIDE SEQUENCE [LARGE SCALE GENOMIC DNA]</scope>
    <source>
        <strain evidence="3 4">ALL</strain>
    </source>
</reference>
<feature type="compositionally biased region" description="Polar residues" evidence="1">
    <location>
        <begin position="208"/>
        <end position="220"/>
    </location>
</feature>
<feature type="chain" id="PRO_5020729720" evidence="2">
    <location>
        <begin position="17"/>
        <end position="220"/>
    </location>
</feature>
<protein>
    <submittedName>
        <fullName evidence="3">Uncharacterized protein</fullName>
    </submittedName>
</protein>
<dbReference type="AlphaFoldDB" id="A0A4U8UMU1"/>
<evidence type="ECO:0000256" key="1">
    <source>
        <dbReference type="SAM" id="MobiDB-lite"/>
    </source>
</evidence>
<keyword evidence="2" id="KW-0732">Signal</keyword>
<name>A0A4U8UMU1_STECR</name>
<evidence type="ECO:0000256" key="2">
    <source>
        <dbReference type="SAM" id="SignalP"/>
    </source>
</evidence>
<reference evidence="3 4" key="2">
    <citation type="journal article" date="2019" name="G3 (Bethesda)">
        <title>Hybrid Assembly of the Genome of the Entomopathogenic Nematode Steinernema carpocapsae Identifies the X-Chromosome.</title>
        <authorList>
            <person name="Serra L."/>
            <person name="Macchietto M."/>
            <person name="Macias-Munoz A."/>
            <person name="McGill C.J."/>
            <person name="Rodriguez I.M."/>
            <person name="Rodriguez B."/>
            <person name="Murad R."/>
            <person name="Mortazavi A."/>
        </authorList>
    </citation>
    <scope>NUCLEOTIDE SEQUENCE [LARGE SCALE GENOMIC DNA]</scope>
    <source>
        <strain evidence="3 4">ALL</strain>
    </source>
</reference>
<dbReference type="PANTHER" id="PTHR31895:SF9">
    <property type="entry name" value="ACTIVATED IN BLOCKED UNFOLDED PROTEIN RESPONSE-RELATED"/>
    <property type="match status" value="1"/>
</dbReference>
<organism evidence="3 4">
    <name type="scientific">Steinernema carpocapsae</name>
    <name type="common">Entomopathogenic nematode</name>
    <dbReference type="NCBI Taxonomy" id="34508"/>
    <lineage>
        <taxon>Eukaryota</taxon>
        <taxon>Metazoa</taxon>
        <taxon>Ecdysozoa</taxon>
        <taxon>Nematoda</taxon>
        <taxon>Chromadorea</taxon>
        <taxon>Rhabditida</taxon>
        <taxon>Tylenchina</taxon>
        <taxon>Panagrolaimomorpha</taxon>
        <taxon>Strongyloidoidea</taxon>
        <taxon>Steinernematidae</taxon>
        <taxon>Steinernema</taxon>
    </lineage>
</organism>
<proteinExistence type="predicted"/>
<dbReference type="Proteomes" id="UP000298663">
    <property type="component" value="Unassembled WGS sequence"/>
</dbReference>
<accession>A0A4U8UMU1</accession>
<evidence type="ECO:0000313" key="3">
    <source>
        <dbReference type="EMBL" id="TMS34420.1"/>
    </source>
</evidence>
<evidence type="ECO:0000313" key="4">
    <source>
        <dbReference type="Proteomes" id="UP000298663"/>
    </source>
</evidence>